<evidence type="ECO:0000259" key="1">
    <source>
        <dbReference type="Pfam" id="PF05050"/>
    </source>
</evidence>
<reference evidence="2 3" key="1">
    <citation type="submission" date="2018-11" db="EMBL/GenBank/DDBJ databases">
        <title>Whole genome sequencing of an environmental sample.</title>
        <authorList>
            <person name="Sarangi A.N."/>
            <person name="Singh D."/>
            <person name="Tripathy S."/>
        </authorList>
    </citation>
    <scope>NUCLEOTIDE SEQUENCE [LARGE SCALE GENOMIC DNA]</scope>
    <source>
        <strain evidence="2 3">Lakshadweep</strain>
    </source>
</reference>
<name>A0A4Q7EG89_9CYAN</name>
<dbReference type="InterPro" id="IPR052514">
    <property type="entry name" value="SAM-dependent_MTase"/>
</dbReference>
<dbReference type="RefSeq" id="WP_039725845.1">
    <property type="nucleotide sequence ID" value="NZ_QVFV01000001.1"/>
</dbReference>
<proteinExistence type="predicted"/>
<dbReference type="InterPro" id="IPR006342">
    <property type="entry name" value="FkbM_mtfrase"/>
</dbReference>
<keyword evidence="2" id="KW-0489">Methyltransferase</keyword>
<evidence type="ECO:0000313" key="2">
    <source>
        <dbReference type="EMBL" id="RZM82611.1"/>
    </source>
</evidence>
<dbReference type="NCBIfam" id="TIGR01444">
    <property type="entry name" value="fkbM_fam"/>
    <property type="match status" value="1"/>
</dbReference>
<dbReference type="Pfam" id="PF05050">
    <property type="entry name" value="Methyltransf_21"/>
    <property type="match status" value="1"/>
</dbReference>
<dbReference type="AlphaFoldDB" id="A0A4Q7EG89"/>
<comment type="caution">
    <text evidence="2">The sequence shown here is derived from an EMBL/GenBank/DDBJ whole genome shotgun (WGS) entry which is preliminary data.</text>
</comment>
<accession>A0A4Q7EG89</accession>
<keyword evidence="3" id="KW-1185">Reference proteome</keyword>
<gene>
    <name evidence="2" type="ORF">DYY88_05085</name>
</gene>
<dbReference type="GO" id="GO:0008168">
    <property type="term" value="F:methyltransferase activity"/>
    <property type="evidence" value="ECO:0007669"/>
    <property type="project" value="UniProtKB-KW"/>
</dbReference>
<protein>
    <submittedName>
        <fullName evidence="2">FkbM family methyltransferase</fullName>
    </submittedName>
</protein>
<dbReference type="PANTHER" id="PTHR34203">
    <property type="entry name" value="METHYLTRANSFERASE, FKBM FAMILY PROTEIN"/>
    <property type="match status" value="1"/>
</dbReference>
<feature type="domain" description="Methyltransferase FkbM" evidence="1">
    <location>
        <begin position="88"/>
        <end position="260"/>
    </location>
</feature>
<dbReference type="EMBL" id="QVFV01000001">
    <property type="protein sequence ID" value="RZM82611.1"/>
    <property type="molecule type" value="Genomic_DNA"/>
</dbReference>
<dbReference type="SUPFAM" id="SSF53335">
    <property type="entry name" value="S-adenosyl-L-methionine-dependent methyltransferases"/>
    <property type="match status" value="1"/>
</dbReference>
<dbReference type="InterPro" id="IPR029063">
    <property type="entry name" value="SAM-dependent_MTases_sf"/>
</dbReference>
<dbReference type="OrthoDB" id="421171at2"/>
<organism evidence="2 3">
    <name type="scientific">Leptolyngbya iicbica LK</name>
    <dbReference type="NCBI Taxonomy" id="2294035"/>
    <lineage>
        <taxon>Bacteria</taxon>
        <taxon>Bacillati</taxon>
        <taxon>Cyanobacteriota</taxon>
        <taxon>Cyanophyceae</taxon>
        <taxon>Leptolyngbyales</taxon>
        <taxon>Leptolyngbyaceae</taxon>
        <taxon>Leptolyngbya group</taxon>
        <taxon>Leptolyngbya</taxon>
        <taxon>Leptolyngbya iicbica</taxon>
    </lineage>
</organism>
<dbReference type="GO" id="GO:0032259">
    <property type="term" value="P:methylation"/>
    <property type="evidence" value="ECO:0007669"/>
    <property type="project" value="UniProtKB-KW"/>
</dbReference>
<keyword evidence="2" id="KW-0808">Transferase</keyword>
<evidence type="ECO:0000313" key="3">
    <source>
        <dbReference type="Proteomes" id="UP000292459"/>
    </source>
</evidence>
<dbReference type="Gene3D" id="3.40.50.150">
    <property type="entry name" value="Vaccinia Virus protein VP39"/>
    <property type="match status" value="1"/>
</dbReference>
<dbReference type="PANTHER" id="PTHR34203:SF15">
    <property type="entry name" value="SLL1173 PROTEIN"/>
    <property type="match status" value="1"/>
</dbReference>
<dbReference type="Proteomes" id="UP000292459">
    <property type="component" value="Unassembled WGS sequence"/>
</dbReference>
<sequence length="314" mass="36121">MFIASSSLTRRQRISQKALQLFTISCIKLGLLKTKSFSIGGQFIEFHDLQKSNILQQIAIGGIESYEPEVAQLVKNYSHFTCPKYFFDVGANIGFYSVLAEAYFPQEAHVFAVEPFPANAHYLRQLKEHNQLNFTIIEKALDEYPDLQKKFYFPTAINSSQLSASASIINSFRGTDGIFKDLPYQTIDIMTETLDRVIASKCEADGSILIKLDCEGNELPILKSATLTLKRHDVDFIIELMINDRDKYEIFDLMKSFGYEGFLITNAGLVREDRPLTFPFPGRRDRTIWKNHFFTKKTFADVEKFSRKNYGYWI</sequence>